<evidence type="ECO:0000313" key="3">
    <source>
        <dbReference type="Proteomes" id="UP000291822"/>
    </source>
</evidence>
<comment type="caution">
    <text evidence="2">The sequence shown here is derived from an EMBL/GenBank/DDBJ whole genome shotgun (WGS) entry which is preliminary data.</text>
</comment>
<dbReference type="AlphaFoldDB" id="A0A4R0YGS5"/>
<proteinExistence type="predicted"/>
<gene>
    <name evidence="2" type="ORF">EZM97_32960</name>
</gene>
<organism evidence="2 3">
    <name type="scientific">Dyella soli</name>
    <dbReference type="NCBI Taxonomy" id="522319"/>
    <lineage>
        <taxon>Bacteria</taxon>
        <taxon>Pseudomonadati</taxon>
        <taxon>Pseudomonadota</taxon>
        <taxon>Gammaproteobacteria</taxon>
        <taxon>Lysobacterales</taxon>
        <taxon>Rhodanobacteraceae</taxon>
        <taxon>Dyella</taxon>
    </lineage>
</organism>
<dbReference type="EMBL" id="SJTG01000005">
    <property type="protein sequence ID" value="TCI07393.1"/>
    <property type="molecule type" value="Genomic_DNA"/>
</dbReference>
<keyword evidence="3" id="KW-1185">Reference proteome</keyword>
<name>A0A4R0YGS5_9GAMM</name>
<dbReference type="Proteomes" id="UP000291822">
    <property type="component" value="Unassembled WGS sequence"/>
</dbReference>
<evidence type="ECO:0000313" key="2">
    <source>
        <dbReference type="EMBL" id="TCI07393.1"/>
    </source>
</evidence>
<protein>
    <submittedName>
        <fullName evidence="2">Uncharacterized protein</fullName>
    </submittedName>
</protein>
<sequence>MSSLWTNLLFMHGHITDLELARRLASPPPDDRRTGGKRVKAQPPSTATKAPAMQPALVGAACLRS</sequence>
<reference evidence="2 3" key="1">
    <citation type="submission" date="2019-02" db="EMBL/GenBank/DDBJ databases">
        <title>Dyella amyloliquefaciens sp. nov., isolated from forest soil.</title>
        <authorList>
            <person name="Gao Z.-H."/>
            <person name="Qiu L.-H."/>
        </authorList>
    </citation>
    <scope>NUCLEOTIDE SEQUENCE [LARGE SCALE GENOMIC DNA]</scope>
    <source>
        <strain evidence="2 3">KACC 12747</strain>
    </source>
</reference>
<feature type="region of interest" description="Disordered" evidence="1">
    <location>
        <begin position="23"/>
        <end position="52"/>
    </location>
</feature>
<accession>A0A4R0YGS5</accession>
<evidence type="ECO:0000256" key="1">
    <source>
        <dbReference type="SAM" id="MobiDB-lite"/>
    </source>
</evidence>
<dbReference type="RefSeq" id="WP_131412764.1">
    <property type="nucleotide sequence ID" value="NZ_SJTG01000005.1"/>
</dbReference>